<dbReference type="Pfam" id="PF10374">
    <property type="entry name" value="EST1"/>
    <property type="match status" value="1"/>
</dbReference>
<dbReference type="FunFam" id="1.25.40.10:FF:000225">
    <property type="entry name" value="Protein SMG7"/>
    <property type="match status" value="1"/>
</dbReference>
<dbReference type="Proteomes" id="UP000036987">
    <property type="component" value="Unassembled WGS sequence"/>
</dbReference>
<feature type="domain" description="Telomerase activating protein Est1-like N-terminal" evidence="3">
    <location>
        <begin position="70"/>
        <end position="189"/>
    </location>
</feature>
<dbReference type="Gene3D" id="1.25.40.10">
    <property type="entry name" value="Tetratricopeptide repeat domain"/>
    <property type="match status" value="1"/>
</dbReference>
<dbReference type="InterPro" id="IPR011990">
    <property type="entry name" value="TPR-like_helical_dom_sf"/>
</dbReference>
<keyword evidence="1" id="KW-0677">Repeat</keyword>
<keyword evidence="5" id="KW-1185">Reference proteome</keyword>
<evidence type="ECO:0000256" key="1">
    <source>
        <dbReference type="ARBA" id="ARBA00022737"/>
    </source>
</evidence>
<dbReference type="InterPro" id="IPR018834">
    <property type="entry name" value="DNA/RNA-bd_Est1-type"/>
</dbReference>
<dbReference type="InterPro" id="IPR019458">
    <property type="entry name" value="Est1-like_N"/>
</dbReference>
<organism evidence="4 5">
    <name type="scientific">Zostera marina</name>
    <name type="common">Eelgrass</name>
    <dbReference type="NCBI Taxonomy" id="29655"/>
    <lineage>
        <taxon>Eukaryota</taxon>
        <taxon>Viridiplantae</taxon>
        <taxon>Streptophyta</taxon>
        <taxon>Embryophyta</taxon>
        <taxon>Tracheophyta</taxon>
        <taxon>Spermatophyta</taxon>
        <taxon>Magnoliopsida</taxon>
        <taxon>Liliopsida</taxon>
        <taxon>Zosteraceae</taxon>
        <taxon>Zostera</taxon>
    </lineage>
</organism>
<feature type="domain" description="DNA/RNA-binding" evidence="2">
    <location>
        <begin position="201"/>
        <end position="263"/>
    </location>
</feature>
<gene>
    <name evidence="4" type="ORF">ZOSMA_251G00240</name>
</gene>
<comment type="caution">
    <text evidence="4">The sequence shown here is derived from an EMBL/GenBank/DDBJ whole genome shotgun (WGS) entry which is preliminary data.</text>
</comment>
<accession>A0A0K9PG63</accession>
<dbReference type="AlphaFoldDB" id="A0A0K9PG63"/>
<protein>
    <submittedName>
        <fullName evidence="4">Uncharacterized protein</fullName>
    </submittedName>
</protein>
<dbReference type="STRING" id="29655.A0A0K9PG63"/>
<name>A0A0K9PG63_ZOSMR</name>
<reference evidence="5" key="1">
    <citation type="journal article" date="2016" name="Nature">
        <title>The genome of the seagrass Zostera marina reveals angiosperm adaptation to the sea.</title>
        <authorList>
            <person name="Olsen J.L."/>
            <person name="Rouze P."/>
            <person name="Verhelst B."/>
            <person name="Lin Y.-C."/>
            <person name="Bayer T."/>
            <person name="Collen J."/>
            <person name="Dattolo E."/>
            <person name="De Paoli E."/>
            <person name="Dittami S."/>
            <person name="Maumus F."/>
            <person name="Michel G."/>
            <person name="Kersting A."/>
            <person name="Lauritano C."/>
            <person name="Lohaus R."/>
            <person name="Toepel M."/>
            <person name="Tonon T."/>
            <person name="Vanneste K."/>
            <person name="Amirebrahimi M."/>
            <person name="Brakel J."/>
            <person name="Bostroem C."/>
            <person name="Chovatia M."/>
            <person name="Grimwood J."/>
            <person name="Jenkins J.W."/>
            <person name="Jueterbock A."/>
            <person name="Mraz A."/>
            <person name="Stam W.T."/>
            <person name="Tice H."/>
            <person name="Bornberg-Bauer E."/>
            <person name="Green P.J."/>
            <person name="Pearson G.A."/>
            <person name="Procaccini G."/>
            <person name="Duarte C.M."/>
            <person name="Schmutz J."/>
            <person name="Reusch T.B.H."/>
            <person name="Van de Peer Y."/>
        </authorList>
    </citation>
    <scope>NUCLEOTIDE SEQUENCE [LARGE SCALE GENOMIC DNA]</scope>
    <source>
        <strain evidence="5">cv. Finnish</strain>
    </source>
</reference>
<dbReference type="PANTHER" id="PTHR15696:SF25">
    <property type="entry name" value="OS08G0305300 PROTEIN"/>
    <property type="match status" value="1"/>
</dbReference>
<dbReference type="EMBL" id="LFYR01000869">
    <property type="protein sequence ID" value="KMZ67951.1"/>
    <property type="molecule type" value="Genomic_DNA"/>
</dbReference>
<dbReference type="SUPFAM" id="SSF48452">
    <property type="entry name" value="TPR-like"/>
    <property type="match status" value="1"/>
</dbReference>
<dbReference type="InterPro" id="IPR045153">
    <property type="entry name" value="Est1/Ebs1-like"/>
</dbReference>
<dbReference type="PANTHER" id="PTHR15696">
    <property type="entry name" value="SMG-7 SUPPRESSOR WITH MORPHOLOGICAL EFFECT ON GENITALIA PROTEIN 7"/>
    <property type="match status" value="1"/>
</dbReference>
<dbReference type="Pfam" id="PF10373">
    <property type="entry name" value="EST1_DNA_bind"/>
    <property type="match status" value="1"/>
</dbReference>
<sequence length="263" mass="30768">MLMTTMDNRTSPLLSERILYLLNENTELENELRNLEKSKLPLDDNIWRKIRDNFVSILLEDYASSVKLEVELFLWQLHYRKIVRFRVHVPCNIRLDGSTLPEAGESIIQSDRVGKMRDSFNFFLSEATDFYLKLLEKIRSKFQLPIGYILEYQFVSGNDKMSAQLKKVLFSCHQCLIYLGDLARYKLLYDMEPSGSQHEVASSYYTQANSIWPFSGNPHHQLAILSSYSDDMLNGVYRYFRSLAVEVPFSTARDNLIMLFEKI</sequence>
<dbReference type="OrthoDB" id="69928at2759"/>
<proteinExistence type="predicted"/>
<evidence type="ECO:0000259" key="3">
    <source>
        <dbReference type="Pfam" id="PF10374"/>
    </source>
</evidence>
<evidence type="ECO:0000313" key="4">
    <source>
        <dbReference type="EMBL" id="KMZ67951.1"/>
    </source>
</evidence>
<evidence type="ECO:0000313" key="5">
    <source>
        <dbReference type="Proteomes" id="UP000036987"/>
    </source>
</evidence>
<evidence type="ECO:0000259" key="2">
    <source>
        <dbReference type="Pfam" id="PF10373"/>
    </source>
</evidence>
<dbReference type="OMA" id="IACETII"/>